<accession>A0A1I6K097</accession>
<keyword evidence="1" id="KW-0472">Membrane</keyword>
<evidence type="ECO:0000313" key="3">
    <source>
        <dbReference type="EMBL" id="SFR84538.1"/>
    </source>
</evidence>
<sequence length="92" mass="9312">MKTVLHDLALRLGGLALIAMAAGAFAALKHHCPSAGDWSDAAVCTLAWALAAACFLAASAGLALLALGRGILARVEVSARWRPVSAPPPAAR</sequence>
<dbReference type="STRING" id="1166337.SAMN05192580_1148"/>
<dbReference type="RefSeq" id="WP_093312025.1">
    <property type="nucleotide sequence ID" value="NZ_FOZG01000001.1"/>
</dbReference>
<keyword evidence="4" id="KW-1185">Reference proteome</keyword>
<feature type="signal peptide" evidence="2">
    <location>
        <begin position="1"/>
        <end position="26"/>
    </location>
</feature>
<evidence type="ECO:0000313" key="4">
    <source>
        <dbReference type="Proteomes" id="UP000198824"/>
    </source>
</evidence>
<organism evidence="3 4">
    <name type="scientific">Sphingomonas jatrophae</name>
    <dbReference type="NCBI Taxonomy" id="1166337"/>
    <lineage>
        <taxon>Bacteria</taxon>
        <taxon>Pseudomonadati</taxon>
        <taxon>Pseudomonadota</taxon>
        <taxon>Alphaproteobacteria</taxon>
        <taxon>Sphingomonadales</taxon>
        <taxon>Sphingomonadaceae</taxon>
        <taxon>Sphingomonas</taxon>
    </lineage>
</organism>
<name>A0A1I6K097_9SPHN</name>
<keyword evidence="1" id="KW-1133">Transmembrane helix</keyword>
<evidence type="ECO:0000256" key="2">
    <source>
        <dbReference type="SAM" id="SignalP"/>
    </source>
</evidence>
<dbReference type="Proteomes" id="UP000198824">
    <property type="component" value="Unassembled WGS sequence"/>
</dbReference>
<keyword evidence="2" id="KW-0732">Signal</keyword>
<dbReference type="EMBL" id="FOZG01000001">
    <property type="protein sequence ID" value="SFR84538.1"/>
    <property type="molecule type" value="Genomic_DNA"/>
</dbReference>
<reference evidence="3 4" key="1">
    <citation type="submission" date="2016-10" db="EMBL/GenBank/DDBJ databases">
        <authorList>
            <person name="de Groot N.N."/>
        </authorList>
    </citation>
    <scope>NUCLEOTIDE SEQUENCE [LARGE SCALE GENOMIC DNA]</scope>
    <source>
        <strain evidence="3 4">S5-249</strain>
    </source>
</reference>
<feature type="transmembrane region" description="Helical" evidence="1">
    <location>
        <begin position="50"/>
        <end position="72"/>
    </location>
</feature>
<gene>
    <name evidence="3" type="ORF">SAMN05192580_1148</name>
</gene>
<evidence type="ECO:0000256" key="1">
    <source>
        <dbReference type="SAM" id="Phobius"/>
    </source>
</evidence>
<dbReference type="AlphaFoldDB" id="A0A1I6K097"/>
<protein>
    <submittedName>
        <fullName evidence="3">Uncharacterized protein</fullName>
    </submittedName>
</protein>
<keyword evidence="1" id="KW-0812">Transmembrane</keyword>
<feature type="chain" id="PRO_5011671059" evidence="2">
    <location>
        <begin position="27"/>
        <end position="92"/>
    </location>
</feature>
<proteinExistence type="predicted"/>